<proteinExistence type="predicted"/>
<dbReference type="OrthoDB" id="7628041at2"/>
<name>A0A175Y2B5_9SPHN</name>
<protein>
    <submittedName>
        <fullName evidence="1">Uncharacterized protein</fullName>
    </submittedName>
</protein>
<reference evidence="1" key="1">
    <citation type="submission" date="2016-03" db="EMBL/GenBank/DDBJ databases">
        <title>Sphingomonas melonis TY, whole genome shotgun sequencing.</title>
        <authorList>
            <person name="Wang H."/>
            <person name="Zhu P."/>
        </authorList>
    </citation>
    <scope>NUCLEOTIDE SEQUENCE [LARGE SCALE GENOMIC DNA]</scope>
    <source>
        <strain evidence="1">TY</strain>
    </source>
</reference>
<organism evidence="1 2">
    <name type="scientific">Sphingomonas melonis TY</name>
    <dbReference type="NCBI Taxonomy" id="621456"/>
    <lineage>
        <taxon>Bacteria</taxon>
        <taxon>Pseudomonadati</taxon>
        <taxon>Pseudomonadota</taxon>
        <taxon>Alphaproteobacteria</taxon>
        <taxon>Sphingomonadales</taxon>
        <taxon>Sphingomonadaceae</taxon>
        <taxon>Sphingomonas</taxon>
    </lineage>
</organism>
<dbReference type="RefSeq" id="WP_018251098.1">
    <property type="nucleotide sequence ID" value="NZ_CP017578.1"/>
</dbReference>
<evidence type="ECO:0000313" key="1">
    <source>
        <dbReference type="EMBL" id="KZB94688.1"/>
    </source>
</evidence>
<keyword evidence="2" id="KW-1185">Reference proteome</keyword>
<dbReference type="AlphaFoldDB" id="A0A175Y2B5"/>
<dbReference type="KEGG" id="smy:BJP26_17075"/>
<gene>
    <name evidence="1" type="ORF">AVM11_05870</name>
</gene>
<dbReference type="STRING" id="621456.BJP26_17075"/>
<sequence>MSSLSAAYQRDGYVALPALFPPEVLLAFYRMMQGDLQAAGRPLQSFAARGPLLRQPAIEVYAFQYTPMLTFLWGLTPRVAKVVGRPLLPTYAYFRAYQQGDVCRIHSDRQACEHSLSLTIAYGDDRPWALSVATERTEVPQPVVADDFGDQPHGSVAMQPGDGVLYQGTHHRHGRLDPNPNSWSAHLFLHWVEKDGRYRDQAFDRPAQERAARAR</sequence>
<evidence type="ECO:0000313" key="2">
    <source>
        <dbReference type="Proteomes" id="UP000078460"/>
    </source>
</evidence>
<dbReference type="GeneID" id="93799437"/>
<accession>A0A175Y2B5</accession>
<dbReference type="EMBL" id="LQCK02000023">
    <property type="protein sequence ID" value="KZB94688.1"/>
    <property type="molecule type" value="Genomic_DNA"/>
</dbReference>
<comment type="caution">
    <text evidence="1">The sequence shown here is derived from an EMBL/GenBank/DDBJ whole genome shotgun (WGS) entry which is preliminary data.</text>
</comment>
<dbReference type="Proteomes" id="UP000078460">
    <property type="component" value="Unassembled WGS sequence"/>
</dbReference>